<proteinExistence type="predicted"/>
<dbReference type="Proteomes" id="UP000233769">
    <property type="component" value="Chromosome tk0001"/>
</dbReference>
<dbReference type="EMBL" id="LT962688">
    <property type="protein sequence ID" value="SOR28302.1"/>
    <property type="molecule type" value="Genomic_DNA"/>
</dbReference>
<sequence length="128" mass="12650">MGAEAVGVAGAAAGAIPAVAAEGAAAEAAEAARPTVAAEAAEGRAAAEGGCASVTVLVASAAVMMIHRFIMSEPPSRLPTCAALRTTLKRQKEARSNRASSSAPLVPVDPRIRPCPRPAGPVARTGQV</sequence>
<protein>
    <submittedName>
        <fullName evidence="2">Uncharacterized protein</fullName>
    </submittedName>
</protein>
<dbReference type="AlphaFoldDB" id="A0A2N9AM09"/>
<evidence type="ECO:0000256" key="1">
    <source>
        <dbReference type="SAM" id="MobiDB-lite"/>
    </source>
</evidence>
<evidence type="ECO:0000313" key="3">
    <source>
        <dbReference type="Proteomes" id="UP000233769"/>
    </source>
</evidence>
<reference evidence="3" key="1">
    <citation type="submission" date="2017-10" db="EMBL/GenBank/DDBJ databases">
        <authorList>
            <person name="Regsiter A."/>
            <person name="William W."/>
        </authorList>
    </citation>
    <scope>NUCLEOTIDE SEQUENCE [LARGE SCALE GENOMIC DNA]</scope>
</reference>
<name>A0A2N9AM09_METEX</name>
<accession>A0A2N9AM09</accession>
<evidence type="ECO:0000313" key="2">
    <source>
        <dbReference type="EMBL" id="SOR28302.1"/>
    </source>
</evidence>
<organism evidence="2 3">
    <name type="scientific">Methylorubrum extorquens</name>
    <name type="common">Methylobacterium dichloromethanicum</name>
    <name type="synonym">Methylobacterium extorquens</name>
    <dbReference type="NCBI Taxonomy" id="408"/>
    <lineage>
        <taxon>Bacteria</taxon>
        <taxon>Pseudomonadati</taxon>
        <taxon>Pseudomonadota</taxon>
        <taxon>Alphaproteobacteria</taxon>
        <taxon>Hyphomicrobiales</taxon>
        <taxon>Methylobacteriaceae</taxon>
        <taxon>Methylorubrum</taxon>
    </lineage>
</organism>
<gene>
    <name evidence="2" type="ORF">TK0001_1700</name>
</gene>
<feature type="region of interest" description="Disordered" evidence="1">
    <location>
        <begin position="89"/>
        <end position="128"/>
    </location>
</feature>